<gene>
    <name evidence="7" type="ORF">PPENT_87.1.T0750084</name>
</gene>
<dbReference type="OrthoDB" id="307883at2759"/>
<dbReference type="Pfam" id="PF00333">
    <property type="entry name" value="Ribosomal_S5"/>
    <property type="match status" value="1"/>
</dbReference>
<evidence type="ECO:0000313" key="8">
    <source>
        <dbReference type="Proteomes" id="UP000689195"/>
    </source>
</evidence>
<dbReference type="InterPro" id="IPR013810">
    <property type="entry name" value="Ribosomal_uS5_N"/>
</dbReference>
<dbReference type="GO" id="GO:0022627">
    <property type="term" value="C:cytosolic small ribosomal subunit"/>
    <property type="evidence" value="ECO:0007669"/>
    <property type="project" value="TreeGrafter"/>
</dbReference>
<evidence type="ECO:0000259" key="6">
    <source>
        <dbReference type="PROSITE" id="PS50881"/>
    </source>
</evidence>
<evidence type="ECO:0000256" key="2">
    <source>
        <dbReference type="ARBA" id="ARBA00023274"/>
    </source>
</evidence>
<accession>A0A8S1VYD9</accession>
<dbReference type="GO" id="GO:0006412">
    <property type="term" value="P:translation"/>
    <property type="evidence" value="ECO:0007669"/>
    <property type="project" value="InterPro"/>
</dbReference>
<dbReference type="GO" id="GO:0003723">
    <property type="term" value="F:RNA binding"/>
    <property type="evidence" value="ECO:0007669"/>
    <property type="project" value="InterPro"/>
</dbReference>
<keyword evidence="1 4" id="KW-0689">Ribosomal protein</keyword>
<feature type="compositionally biased region" description="Low complexity" evidence="5">
    <location>
        <begin position="1"/>
        <end position="20"/>
    </location>
</feature>
<evidence type="ECO:0000256" key="3">
    <source>
        <dbReference type="ARBA" id="ARBA00035407"/>
    </source>
</evidence>
<dbReference type="EMBL" id="CAJJDO010000075">
    <property type="protein sequence ID" value="CAD8180872.1"/>
    <property type="molecule type" value="Genomic_DNA"/>
</dbReference>
<dbReference type="InterPro" id="IPR000851">
    <property type="entry name" value="Ribosomal_uS5"/>
</dbReference>
<feature type="domain" description="S5 DRBM" evidence="6">
    <location>
        <begin position="98"/>
        <end position="164"/>
    </location>
</feature>
<proteinExistence type="predicted"/>
<dbReference type="AlphaFoldDB" id="A0A8S1VYD9"/>
<dbReference type="FunFam" id="3.30.160.20:FF:000002">
    <property type="entry name" value="40S ribosomal protein S2"/>
    <property type="match status" value="1"/>
</dbReference>
<dbReference type="Proteomes" id="UP000689195">
    <property type="component" value="Unassembled WGS sequence"/>
</dbReference>
<name>A0A8S1VYD9_9CILI</name>
<reference evidence="7" key="1">
    <citation type="submission" date="2021-01" db="EMBL/GenBank/DDBJ databases">
        <authorList>
            <consortium name="Genoscope - CEA"/>
            <person name="William W."/>
        </authorList>
    </citation>
    <scope>NUCLEOTIDE SEQUENCE</scope>
</reference>
<dbReference type="PROSITE" id="PS50881">
    <property type="entry name" value="S5_DSRBD"/>
    <property type="match status" value="1"/>
</dbReference>
<dbReference type="PANTHER" id="PTHR13718:SF4">
    <property type="entry name" value="40S RIBOSOMAL PROTEIN S2"/>
    <property type="match status" value="1"/>
</dbReference>
<evidence type="ECO:0000256" key="1">
    <source>
        <dbReference type="ARBA" id="ARBA00022980"/>
    </source>
</evidence>
<keyword evidence="2 4" id="KW-0687">Ribonucleoprotein</keyword>
<keyword evidence="8" id="KW-1185">Reference proteome</keyword>
<feature type="region of interest" description="Disordered" evidence="5">
    <location>
        <begin position="1"/>
        <end position="57"/>
    </location>
</feature>
<evidence type="ECO:0000313" key="7">
    <source>
        <dbReference type="EMBL" id="CAD8180872.1"/>
    </source>
</evidence>
<protein>
    <recommendedName>
        <fullName evidence="3">40S ribosomal protein S2</fullName>
    </recommendedName>
</protein>
<dbReference type="PANTHER" id="PTHR13718">
    <property type="entry name" value="RIBOSOMAL S SUBUNIT"/>
    <property type="match status" value="1"/>
</dbReference>
<evidence type="ECO:0000256" key="4">
    <source>
        <dbReference type="PROSITE-ProRule" id="PRU00268"/>
    </source>
</evidence>
<dbReference type="GO" id="GO:0003735">
    <property type="term" value="F:structural constituent of ribosome"/>
    <property type="evidence" value="ECO:0007669"/>
    <property type="project" value="UniProtKB-UniRule"/>
</dbReference>
<organism evidence="7 8">
    <name type="scientific">Paramecium pentaurelia</name>
    <dbReference type="NCBI Taxonomy" id="43138"/>
    <lineage>
        <taxon>Eukaryota</taxon>
        <taxon>Sar</taxon>
        <taxon>Alveolata</taxon>
        <taxon>Ciliophora</taxon>
        <taxon>Intramacronucleata</taxon>
        <taxon>Oligohymenophorea</taxon>
        <taxon>Peniculida</taxon>
        <taxon>Parameciidae</taxon>
        <taxon>Paramecium</taxon>
    </lineage>
</organism>
<comment type="caution">
    <text evidence="7">The sequence shown here is derived from an EMBL/GenBank/DDBJ whole genome shotgun (WGS) entry which is preliminary data.</text>
</comment>
<sequence length="175" mass="19614">MAEQEQQQAPPAPEQEQAPQAEKKGFGRGGRGQRERREGGAPRQNRGPRRFGGEQEWTPLTKLGRLVKAGKIKSLETIFQFSIPIKEYQIVDHFLKTLKEEPLALGPVQKQTCAGQRTRFKAYVVVGDNHQHIGLGWKSAPPQTLEDTPCNRQMTDGKIDGITYLGEGETFNSKF</sequence>
<evidence type="ECO:0000256" key="5">
    <source>
        <dbReference type="SAM" id="MobiDB-lite"/>
    </source>
</evidence>